<evidence type="ECO:0000313" key="5">
    <source>
        <dbReference type="EMBL" id="OHT17777.1"/>
    </source>
</evidence>
<dbReference type="Pfam" id="PF16177">
    <property type="entry name" value="ACAS_N"/>
    <property type="match status" value="1"/>
</dbReference>
<name>A0A1S1H6Q9_9SPHN</name>
<dbReference type="InterPro" id="IPR042099">
    <property type="entry name" value="ANL_N_sf"/>
</dbReference>
<gene>
    <name evidence="5" type="primary">acsA_2</name>
    <name evidence="5" type="ORF">BHE75_04575</name>
</gene>
<keyword evidence="5" id="KW-0436">Ligase</keyword>
<keyword evidence="6" id="KW-1185">Reference proteome</keyword>
<dbReference type="EC" id="6.2.1.1" evidence="5"/>
<protein>
    <submittedName>
        <fullName evidence="5">Acetyl-coenzyme A synthetase</fullName>
        <ecNumber evidence="5">6.2.1.1</ecNumber>
    </submittedName>
</protein>
<evidence type="ECO:0000259" key="3">
    <source>
        <dbReference type="Pfam" id="PF13193"/>
    </source>
</evidence>
<dbReference type="PANTHER" id="PTHR43347:SF3">
    <property type="entry name" value="ACYL-COA SYNTHETASE SHORT-CHAIN FAMILY MEMBER 3, MITOCHONDRIAL"/>
    <property type="match status" value="1"/>
</dbReference>
<feature type="domain" description="AMP-binding enzyme C-terminal" evidence="3">
    <location>
        <begin position="514"/>
        <end position="592"/>
    </location>
</feature>
<proteinExistence type="inferred from homology"/>
<dbReference type="GO" id="GO:0003987">
    <property type="term" value="F:acetate-CoA ligase activity"/>
    <property type="evidence" value="ECO:0007669"/>
    <property type="project" value="UniProtKB-EC"/>
</dbReference>
<sequence>MSNYRTTYDEWMADPLSFWAAAATAVDWIATPTESVVDPQGLASWFADGTCNVCWNAVDRHVVAGRGDEAALIYDSAILGISKTLTFSQLLDAVELFSSVLRSHGVAKGDRVIIYMPMIPEAVIAMLACARLGAVHSVVFGGFAAHELTVRIDDAEPKVVVSASCGLEPNRIIAYKPLLDEAIANSRHKPEAVIVLQRPQLFCELRPERDYDWNAEWSAAITRGDRPECVEVRSTDPLYILYTSGTTGKPKGVVRQQGGYMVALVWSMKNVFGIGAGDVYWAASDLGWVVGHSYITYGPLLAGCATVIFEGKPVGTPDASTFWRVISQHKVNLLFTAPTALRAIRKEDAGGVLPQKFDLSSLRAIYIGGERGDPSVIKWAESALDVPVLDNWWQTETGWPMTANPTGLGTIEVKYGSAAVPMPGYDIQILDAEGEPAPIGETGSIAVKLPLPPGALQTLWNNHGGFEESYLTEFPGYYKTGDAGYIDQDGYVFIMSRTDDIINVAGHRLSTGSIEEAISTVDQIAECAVVGVADGIKGEVPLVLFVVSDGASAKSAEISAMATSAVRSRIGSIATPKIILSISRLPKTRSGKILRSTIRKIANGEPWTMPPTIEDPSVLDEVSAALAGVGLPEKLGTEGEI</sequence>
<dbReference type="InterPro" id="IPR020845">
    <property type="entry name" value="AMP-binding_CS"/>
</dbReference>
<dbReference type="InterPro" id="IPR032387">
    <property type="entry name" value="ACAS_N"/>
</dbReference>
<dbReference type="PROSITE" id="PS00455">
    <property type="entry name" value="AMP_BINDING"/>
    <property type="match status" value="1"/>
</dbReference>
<dbReference type="SUPFAM" id="SSF56801">
    <property type="entry name" value="Acetyl-CoA synthetase-like"/>
    <property type="match status" value="1"/>
</dbReference>
<dbReference type="InterPro" id="IPR045851">
    <property type="entry name" value="AMP-bd_C_sf"/>
</dbReference>
<feature type="domain" description="Acetyl-coenzyme A synthetase N-terminal" evidence="4">
    <location>
        <begin position="4"/>
        <end position="57"/>
    </location>
</feature>
<dbReference type="GO" id="GO:0050218">
    <property type="term" value="F:propionate-CoA ligase activity"/>
    <property type="evidence" value="ECO:0007669"/>
    <property type="project" value="TreeGrafter"/>
</dbReference>
<dbReference type="EMBL" id="MIPT01000003">
    <property type="protein sequence ID" value="OHT17777.1"/>
    <property type="molecule type" value="Genomic_DNA"/>
</dbReference>
<dbReference type="Proteomes" id="UP000179467">
    <property type="component" value="Unassembled WGS sequence"/>
</dbReference>
<organism evidence="5 6">
    <name type="scientific">Edaphosphingomonas haloaromaticamans</name>
    <dbReference type="NCBI Taxonomy" id="653954"/>
    <lineage>
        <taxon>Bacteria</taxon>
        <taxon>Pseudomonadati</taxon>
        <taxon>Pseudomonadota</taxon>
        <taxon>Alphaproteobacteria</taxon>
        <taxon>Sphingomonadales</taxon>
        <taxon>Rhizorhabdaceae</taxon>
        <taxon>Edaphosphingomonas</taxon>
    </lineage>
</organism>
<dbReference type="Gene3D" id="3.40.50.12780">
    <property type="entry name" value="N-terminal domain of ligase-like"/>
    <property type="match status" value="1"/>
</dbReference>
<dbReference type="Pfam" id="PF13193">
    <property type="entry name" value="AMP-binding_C"/>
    <property type="match status" value="1"/>
</dbReference>
<dbReference type="PANTHER" id="PTHR43347">
    <property type="entry name" value="ACYL-COA SYNTHETASE"/>
    <property type="match status" value="1"/>
</dbReference>
<dbReference type="RefSeq" id="WP_070936397.1">
    <property type="nucleotide sequence ID" value="NZ_MIPT01000003.1"/>
</dbReference>
<comment type="caution">
    <text evidence="5">The sequence shown here is derived from an EMBL/GenBank/DDBJ whole genome shotgun (WGS) entry which is preliminary data.</text>
</comment>
<dbReference type="OrthoDB" id="9803968at2"/>
<evidence type="ECO:0000256" key="1">
    <source>
        <dbReference type="ARBA" id="ARBA00006432"/>
    </source>
</evidence>
<comment type="similarity">
    <text evidence="1">Belongs to the ATP-dependent AMP-binding enzyme family.</text>
</comment>
<evidence type="ECO:0000259" key="4">
    <source>
        <dbReference type="Pfam" id="PF16177"/>
    </source>
</evidence>
<dbReference type="InterPro" id="IPR025110">
    <property type="entry name" value="AMP-bd_C"/>
</dbReference>
<dbReference type="AlphaFoldDB" id="A0A1S1H6Q9"/>
<evidence type="ECO:0000259" key="2">
    <source>
        <dbReference type="Pfam" id="PF00501"/>
    </source>
</evidence>
<dbReference type="InterPro" id="IPR000873">
    <property type="entry name" value="AMP-dep_synth/lig_dom"/>
</dbReference>
<dbReference type="Gene3D" id="3.30.300.30">
    <property type="match status" value="1"/>
</dbReference>
<reference evidence="5 6" key="1">
    <citation type="submission" date="2016-09" db="EMBL/GenBank/DDBJ databases">
        <title>Metabolic pathway, cell adaptation mechanisms and a novel monoxygenase revealed through proteogenomic-transcription analysis of a Sphingomonas haloaromaticamans strain degrading the fungicide ortho-phenylphenol.</title>
        <authorList>
            <person name="Perruchon C."/>
            <person name="Papadopoulou E.S."/>
            <person name="Rousidou C."/>
            <person name="Vasileiadis S."/>
            <person name="Tanou G."/>
            <person name="Amoutzias G."/>
            <person name="Molassiotis A."/>
            <person name="Karpouzas D.G."/>
        </authorList>
    </citation>
    <scope>NUCLEOTIDE SEQUENCE [LARGE SCALE GENOMIC DNA]</scope>
    <source>
        <strain evidence="5 6">P3</strain>
    </source>
</reference>
<feature type="domain" description="AMP-dependent synthetase/ligase" evidence="2">
    <location>
        <begin position="61"/>
        <end position="448"/>
    </location>
</feature>
<accession>A0A1S1H6Q9</accession>
<dbReference type="Pfam" id="PF00501">
    <property type="entry name" value="AMP-binding"/>
    <property type="match status" value="1"/>
</dbReference>
<evidence type="ECO:0000313" key="6">
    <source>
        <dbReference type="Proteomes" id="UP000179467"/>
    </source>
</evidence>